<dbReference type="SUPFAM" id="SSF55083">
    <property type="entry name" value="6-hydroxymethyl-7,8-dihydropterin pyrophosphokinase, HPPK"/>
    <property type="match status" value="1"/>
</dbReference>
<dbReference type="InterPro" id="IPR000550">
    <property type="entry name" value="Hppk"/>
</dbReference>
<comment type="catalytic activity">
    <reaction evidence="1">
        <text>6-hydroxymethyl-7,8-dihydropterin + ATP = (7,8-dihydropterin-6-yl)methyl diphosphate + AMP + H(+)</text>
        <dbReference type="Rhea" id="RHEA:11412"/>
        <dbReference type="ChEBI" id="CHEBI:15378"/>
        <dbReference type="ChEBI" id="CHEBI:30616"/>
        <dbReference type="ChEBI" id="CHEBI:44841"/>
        <dbReference type="ChEBI" id="CHEBI:72950"/>
        <dbReference type="ChEBI" id="CHEBI:456215"/>
        <dbReference type="EC" id="2.7.6.3"/>
    </reaction>
</comment>
<evidence type="ECO:0000256" key="8">
    <source>
        <dbReference type="ARBA" id="ARBA00022909"/>
    </source>
</evidence>
<dbReference type="Proteomes" id="UP000298484">
    <property type="component" value="Unassembled WGS sequence"/>
</dbReference>
<dbReference type="RefSeq" id="WP_135109890.1">
    <property type="nucleotide sequence ID" value="NZ_SRHY01000012.1"/>
</dbReference>
<dbReference type="GO" id="GO:0003848">
    <property type="term" value="F:2-amino-4-hydroxy-6-hydroxymethyldihydropteridine diphosphokinase activity"/>
    <property type="evidence" value="ECO:0007669"/>
    <property type="project" value="UniProtKB-EC"/>
</dbReference>
<dbReference type="GO" id="GO:0005524">
    <property type="term" value="F:ATP binding"/>
    <property type="evidence" value="ECO:0007669"/>
    <property type="project" value="UniProtKB-KW"/>
</dbReference>
<dbReference type="PROSITE" id="PS00794">
    <property type="entry name" value="HPPK"/>
    <property type="match status" value="1"/>
</dbReference>
<comment type="pathway">
    <text evidence="2">Cofactor biosynthesis; tetrahydrofolate biosynthesis; 2-amino-4-hydroxy-6-hydroxymethyl-7,8-dihydropteridine diphosphate from 7,8-dihydroneopterin triphosphate: step 4/4.</text>
</comment>
<keyword evidence="7" id="KW-0067">ATP-binding</keyword>
<dbReference type="Pfam" id="PF01288">
    <property type="entry name" value="HPPK"/>
    <property type="match status" value="1"/>
</dbReference>
<reference evidence="10 11" key="1">
    <citation type="submission" date="2019-03" db="EMBL/GenBank/DDBJ databases">
        <title>Genome sequence of Lentibacillus salicampi ATCC BAA-719.</title>
        <authorList>
            <person name="Maclea K.S."/>
            <person name="Simoes Junior M."/>
        </authorList>
    </citation>
    <scope>NUCLEOTIDE SEQUENCE [LARGE SCALE GENOMIC DNA]</scope>
    <source>
        <strain evidence="10 11">ATCC BAA-719</strain>
    </source>
</reference>
<sequence length="171" mass="19468">MSHIYLALGSNIEPRETYLAKALDALNAYQQITIVKKSSVYKTAPVGYTDQADFLNMVVEVDTSLLPLTLLDVCQAIEKQLGRKRDIRFGPRTIDLDILMYNQENRETERLTLPHPRMLERAFVLIPLGEIAPELIIPATGDKRVQDYIEALPERDIEGVRQWKEENSAEG</sequence>
<evidence type="ECO:0000256" key="5">
    <source>
        <dbReference type="ARBA" id="ARBA00022741"/>
    </source>
</evidence>
<dbReference type="UniPathway" id="UPA00077">
    <property type="reaction ID" value="UER00155"/>
</dbReference>
<keyword evidence="5" id="KW-0547">Nucleotide-binding</keyword>
<dbReference type="EMBL" id="SRHY01000012">
    <property type="protein sequence ID" value="TFJ92976.1"/>
    <property type="molecule type" value="Genomic_DNA"/>
</dbReference>
<dbReference type="GO" id="GO:0046656">
    <property type="term" value="P:folic acid biosynthetic process"/>
    <property type="evidence" value="ECO:0007669"/>
    <property type="project" value="UniProtKB-KW"/>
</dbReference>
<proteinExistence type="predicted"/>
<dbReference type="Gene3D" id="3.30.70.560">
    <property type="entry name" value="7,8-Dihydro-6-hydroxymethylpterin-pyrophosphokinase HPPK"/>
    <property type="match status" value="1"/>
</dbReference>
<evidence type="ECO:0000256" key="2">
    <source>
        <dbReference type="ARBA" id="ARBA00005051"/>
    </source>
</evidence>
<evidence type="ECO:0000313" key="11">
    <source>
        <dbReference type="Proteomes" id="UP000298484"/>
    </source>
</evidence>
<accession>A0A4Y9AB12</accession>
<dbReference type="GO" id="GO:0016301">
    <property type="term" value="F:kinase activity"/>
    <property type="evidence" value="ECO:0007669"/>
    <property type="project" value="UniProtKB-KW"/>
</dbReference>
<evidence type="ECO:0000256" key="4">
    <source>
        <dbReference type="ARBA" id="ARBA00022679"/>
    </source>
</evidence>
<dbReference type="OrthoDB" id="9808041at2"/>
<feature type="domain" description="7,8-dihydro-6-hydroxymethylpterin-pyrophosphokinase" evidence="9">
    <location>
        <begin position="88"/>
        <end position="99"/>
    </location>
</feature>
<dbReference type="InterPro" id="IPR035907">
    <property type="entry name" value="Hppk_sf"/>
</dbReference>
<evidence type="ECO:0000256" key="6">
    <source>
        <dbReference type="ARBA" id="ARBA00022777"/>
    </source>
</evidence>
<evidence type="ECO:0000256" key="7">
    <source>
        <dbReference type="ARBA" id="ARBA00022840"/>
    </source>
</evidence>
<organism evidence="10 11">
    <name type="scientific">Lentibacillus salicampi</name>
    <dbReference type="NCBI Taxonomy" id="175306"/>
    <lineage>
        <taxon>Bacteria</taxon>
        <taxon>Bacillati</taxon>
        <taxon>Bacillota</taxon>
        <taxon>Bacilli</taxon>
        <taxon>Bacillales</taxon>
        <taxon>Bacillaceae</taxon>
        <taxon>Lentibacillus</taxon>
    </lineage>
</organism>
<dbReference type="PANTHER" id="PTHR43071:SF1">
    <property type="entry name" value="2-AMINO-4-HYDROXY-6-HYDROXYMETHYLDIHYDROPTERIDINE PYROPHOSPHOKINASE"/>
    <property type="match status" value="1"/>
</dbReference>
<evidence type="ECO:0000313" key="10">
    <source>
        <dbReference type="EMBL" id="TFJ92976.1"/>
    </source>
</evidence>
<keyword evidence="6 10" id="KW-0418">Kinase</keyword>
<dbReference type="PANTHER" id="PTHR43071">
    <property type="entry name" value="2-AMINO-4-HYDROXY-6-HYDROXYMETHYLDIHYDROPTERIDINE PYROPHOSPHOKINASE"/>
    <property type="match status" value="1"/>
</dbReference>
<protein>
    <recommendedName>
        <fullName evidence="3">2-amino-4-hydroxy-6-hydroxymethyldihydropteridine diphosphokinase</fullName>
        <ecNumber evidence="3">2.7.6.3</ecNumber>
    </recommendedName>
</protein>
<dbReference type="AlphaFoldDB" id="A0A4Y9AB12"/>
<keyword evidence="8" id="KW-0289">Folate biosynthesis</keyword>
<keyword evidence="11" id="KW-1185">Reference proteome</keyword>
<comment type="caution">
    <text evidence="10">The sequence shown here is derived from an EMBL/GenBank/DDBJ whole genome shotgun (WGS) entry which is preliminary data.</text>
</comment>
<gene>
    <name evidence="10" type="primary">folK</name>
    <name evidence="10" type="ORF">E4U82_09105</name>
</gene>
<dbReference type="CDD" id="cd00483">
    <property type="entry name" value="HPPK"/>
    <property type="match status" value="1"/>
</dbReference>
<keyword evidence="4 10" id="KW-0808">Transferase</keyword>
<name>A0A4Y9AB12_9BACI</name>
<evidence type="ECO:0000256" key="3">
    <source>
        <dbReference type="ARBA" id="ARBA00013253"/>
    </source>
</evidence>
<dbReference type="GO" id="GO:0046654">
    <property type="term" value="P:tetrahydrofolate biosynthetic process"/>
    <property type="evidence" value="ECO:0007669"/>
    <property type="project" value="UniProtKB-UniPathway"/>
</dbReference>
<evidence type="ECO:0000256" key="1">
    <source>
        <dbReference type="ARBA" id="ARBA00000198"/>
    </source>
</evidence>
<evidence type="ECO:0000259" key="9">
    <source>
        <dbReference type="PROSITE" id="PS00794"/>
    </source>
</evidence>
<dbReference type="NCBIfam" id="TIGR01498">
    <property type="entry name" value="folK"/>
    <property type="match status" value="1"/>
</dbReference>
<dbReference type="EC" id="2.7.6.3" evidence="3"/>